<dbReference type="STRING" id="867345.SAMN05421693_12818"/>
<sequence>MRAADEFAEQRALAAEVEQKLRMPLDADQVLGGWVLDGLDNAVEIATGDDQPYAAATSVRGPNAPRSGPVMAISGLAIQFQWCWPSW</sequence>
<dbReference type="EMBL" id="FOFO01000028">
    <property type="protein sequence ID" value="SEQ39765.1"/>
    <property type="molecule type" value="Genomic_DNA"/>
</dbReference>
<protein>
    <submittedName>
        <fullName evidence="1">Uncharacterized protein</fullName>
    </submittedName>
</protein>
<name>A0A1H9FPF4_9GAMM</name>
<evidence type="ECO:0000313" key="2">
    <source>
        <dbReference type="Proteomes" id="UP000199496"/>
    </source>
</evidence>
<accession>A0A1H9FPF4</accession>
<gene>
    <name evidence="1" type="ORF">SAMN05421693_12818</name>
</gene>
<dbReference type="Proteomes" id="UP000199496">
    <property type="component" value="Unassembled WGS sequence"/>
</dbReference>
<evidence type="ECO:0000313" key="1">
    <source>
        <dbReference type="EMBL" id="SEQ39765.1"/>
    </source>
</evidence>
<proteinExistence type="predicted"/>
<organism evidence="1 2">
    <name type="scientific">Ectothiorhodospira magna</name>
    <dbReference type="NCBI Taxonomy" id="867345"/>
    <lineage>
        <taxon>Bacteria</taxon>
        <taxon>Pseudomonadati</taxon>
        <taxon>Pseudomonadota</taxon>
        <taxon>Gammaproteobacteria</taxon>
        <taxon>Chromatiales</taxon>
        <taxon>Ectothiorhodospiraceae</taxon>
        <taxon>Ectothiorhodospira</taxon>
    </lineage>
</organism>
<keyword evidence="2" id="KW-1185">Reference proteome</keyword>
<reference evidence="1 2" key="1">
    <citation type="submission" date="2016-10" db="EMBL/GenBank/DDBJ databases">
        <authorList>
            <person name="de Groot N.N."/>
        </authorList>
    </citation>
    <scope>NUCLEOTIDE SEQUENCE [LARGE SCALE GENOMIC DNA]</scope>
    <source>
        <strain evidence="1 2">B7-7</strain>
    </source>
</reference>
<dbReference type="AlphaFoldDB" id="A0A1H9FPF4"/>